<dbReference type="RefSeq" id="WP_066098979.1">
    <property type="nucleotide sequence ID" value="NZ_CP016027.1"/>
</dbReference>
<dbReference type="Proteomes" id="UP000078596">
    <property type="component" value="Chromosome"/>
</dbReference>
<dbReference type="KEGG" id="haz:A9404_04215"/>
<protein>
    <submittedName>
        <fullName evidence="2">Pilus assembly protein PilZ</fullName>
    </submittedName>
</protein>
<evidence type="ECO:0000259" key="1">
    <source>
        <dbReference type="Pfam" id="PF07238"/>
    </source>
</evidence>
<keyword evidence="3" id="KW-1185">Reference proteome</keyword>
<dbReference type="Gene3D" id="2.40.10.220">
    <property type="entry name" value="predicted glycosyltransferase like domains"/>
    <property type="match status" value="1"/>
</dbReference>
<dbReference type="AlphaFoldDB" id="A0A191ZFN0"/>
<evidence type="ECO:0000313" key="3">
    <source>
        <dbReference type="Proteomes" id="UP000078596"/>
    </source>
</evidence>
<evidence type="ECO:0000313" key="2">
    <source>
        <dbReference type="EMBL" id="ANJ66689.1"/>
    </source>
</evidence>
<sequence>MALGGGMIHHNIPDKETLYRSYMPFIKNGGLFIPGHLHHDIGKELFLTLTMMGNPERIALAVKVVWQTPEGAQGGKTAGIGVQFSPMDKGQTRAKIEAYLAGALGKDTPTATI</sequence>
<dbReference type="Pfam" id="PF07238">
    <property type="entry name" value="PilZ"/>
    <property type="match status" value="1"/>
</dbReference>
<gene>
    <name evidence="2" type="ORF">A9404_04215</name>
</gene>
<dbReference type="GO" id="GO:0035438">
    <property type="term" value="F:cyclic-di-GMP binding"/>
    <property type="evidence" value="ECO:0007669"/>
    <property type="project" value="InterPro"/>
</dbReference>
<dbReference type="STRING" id="1860122.A9404_04215"/>
<proteinExistence type="predicted"/>
<dbReference type="InterPro" id="IPR009875">
    <property type="entry name" value="PilZ_domain"/>
</dbReference>
<organism evidence="2 3">
    <name type="scientific">Halothiobacillus diazotrophicus</name>
    <dbReference type="NCBI Taxonomy" id="1860122"/>
    <lineage>
        <taxon>Bacteria</taxon>
        <taxon>Pseudomonadati</taxon>
        <taxon>Pseudomonadota</taxon>
        <taxon>Gammaproteobacteria</taxon>
        <taxon>Chromatiales</taxon>
        <taxon>Halothiobacillaceae</taxon>
        <taxon>Halothiobacillus</taxon>
    </lineage>
</organism>
<dbReference type="EMBL" id="CP016027">
    <property type="protein sequence ID" value="ANJ66689.1"/>
    <property type="molecule type" value="Genomic_DNA"/>
</dbReference>
<accession>A0A191ZFN0</accession>
<name>A0A191ZFN0_9GAMM</name>
<reference evidence="2 3" key="1">
    <citation type="submission" date="2016-06" db="EMBL/GenBank/DDBJ databases">
        <title>Insight into the functional genes involving in sulfur oxidation in Pearl River water.</title>
        <authorList>
            <person name="Luo J."/>
            <person name="Tan X."/>
            <person name="Lin W."/>
        </authorList>
    </citation>
    <scope>NUCLEOTIDE SEQUENCE [LARGE SCALE GENOMIC DNA]</scope>
    <source>
        <strain evidence="2 3">LS2</strain>
    </source>
</reference>
<feature type="domain" description="PilZ" evidence="1">
    <location>
        <begin position="11"/>
        <end position="101"/>
    </location>
</feature>
<dbReference type="OrthoDB" id="5296245at2"/>